<evidence type="ECO:0000256" key="2">
    <source>
        <dbReference type="ARBA" id="ARBA00023002"/>
    </source>
</evidence>
<evidence type="ECO:0000313" key="4">
    <source>
        <dbReference type="EMBL" id="MET4575419.1"/>
    </source>
</evidence>
<keyword evidence="2" id="KW-0560">Oxidoreductase</keyword>
<dbReference type="PANTHER" id="PTHR30466:SF11">
    <property type="entry name" value="FLAVIN-DEPENDENT MONOOXYGENASE, REDUCTASE SUBUNIT HSAB"/>
    <property type="match status" value="1"/>
</dbReference>
<dbReference type="PANTHER" id="PTHR30466">
    <property type="entry name" value="FLAVIN REDUCTASE"/>
    <property type="match status" value="1"/>
</dbReference>
<evidence type="ECO:0000259" key="3">
    <source>
        <dbReference type="SMART" id="SM00903"/>
    </source>
</evidence>
<dbReference type="RefSeq" id="WP_354440850.1">
    <property type="nucleotide sequence ID" value="NZ_JBEPSH010000001.1"/>
</dbReference>
<gene>
    <name evidence="4" type="ORF">ABIE13_000516</name>
</gene>
<keyword evidence="5" id="KW-1185">Reference proteome</keyword>
<proteinExistence type="inferred from homology"/>
<reference evidence="4 5" key="1">
    <citation type="submission" date="2024-06" db="EMBL/GenBank/DDBJ databases">
        <title>Sorghum-associated microbial communities from plants grown in Nebraska, USA.</title>
        <authorList>
            <person name="Schachtman D."/>
        </authorList>
    </citation>
    <scope>NUCLEOTIDE SEQUENCE [LARGE SCALE GENOMIC DNA]</scope>
    <source>
        <strain evidence="4 5">2709</strain>
    </source>
</reference>
<dbReference type="Proteomes" id="UP001549320">
    <property type="component" value="Unassembled WGS sequence"/>
</dbReference>
<dbReference type="EMBL" id="JBEPSH010000001">
    <property type="protein sequence ID" value="MET4575419.1"/>
    <property type="molecule type" value="Genomic_DNA"/>
</dbReference>
<dbReference type="InterPro" id="IPR002563">
    <property type="entry name" value="Flavin_Rdtase-like_dom"/>
</dbReference>
<comment type="similarity">
    <text evidence="1">Belongs to the non-flavoprotein flavin reductase family.</text>
</comment>
<dbReference type="Gene3D" id="2.30.110.10">
    <property type="entry name" value="Electron Transport, Fmn-binding Protein, Chain A"/>
    <property type="match status" value="1"/>
</dbReference>
<sequence>MESDFDARDLRNAFGRFATGVTVVTTILPSGQPIGLTANSFSSVSMSPPLVSWNYRREALGFAAFVGAQHFAVHVLGQHQLHLSPQFASSVPDRFQGVELETGLGGVPLIKDCAAVFECRQWSTVEAGDHVILLGEVLRYMHNDAPPLVFHAGRYMQWPNAQHA</sequence>
<accession>A0ABV2Q320</accession>
<dbReference type="Pfam" id="PF01613">
    <property type="entry name" value="Flavin_Reduct"/>
    <property type="match status" value="1"/>
</dbReference>
<dbReference type="InterPro" id="IPR012349">
    <property type="entry name" value="Split_barrel_FMN-bd"/>
</dbReference>
<evidence type="ECO:0000313" key="5">
    <source>
        <dbReference type="Proteomes" id="UP001549320"/>
    </source>
</evidence>
<comment type="caution">
    <text evidence="4">The sequence shown here is derived from an EMBL/GenBank/DDBJ whole genome shotgun (WGS) entry which is preliminary data.</text>
</comment>
<evidence type="ECO:0000256" key="1">
    <source>
        <dbReference type="ARBA" id="ARBA00008898"/>
    </source>
</evidence>
<organism evidence="4 5">
    <name type="scientific">Ottowia thiooxydans</name>
    <dbReference type="NCBI Taxonomy" id="219182"/>
    <lineage>
        <taxon>Bacteria</taxon>
        <taxon>Pseudomonadati</taxon>
        <taxon>Pseudomonadota</taxon>
        <taxon>Betaproteobacteria</taxon>
        <taxon>Burkholderiales</taxon>
        <taxon>Comamonadaceae</taxon>
        <taxon>Ottowia</taxon>
    </lineage>
</organism>
<name>A0ABV2Q320_9BURK</name>
<dbReference type="SUPFAM" id="SSF50475">
    <property type="entry name" value="FMN-binding split barrel"/>
    <property type="match status" value="1"/>
</dbReference>
<protein>
    <submittedName>
        <fullName evidence="4">Flavin reductase (DIM6/NTAB) family NADH-FMN oxidoreductase RutF</fullName>
    </submittedName>
</protein>
<feature type="domain" description="Flavin reductase like" evidence="3">
    <location>
        <begin position="14"/>
        <end position="157"/>
    </location>
</feature>
<dbReference type="InterPro" id="IPR050268">
    <property type="entry name" value="NADH-dep_flavin_reductase"/>
</dbReference>
<dbReference type="SMART" id="SM00903">
    <property type="entry name" value="Flavin_Reduct"/>
    <property type="match status" value="1"/>
</dbReference>